<proteinExistence type="inferred from homology"/>
<feature type="transmembrane region" description="Helical" evidence="6">
    <location>
        <begin position="252"/>
        <end position="270"/>
    </location>
</feature>
<dbReference type="AlphaFoldDB" id="A0A0A3I5S8"/>
<evidence type="ECO:0000313" key="9">
    <source>
        <dbReference type="Proteomes" id="UP000030416"/>
    </source>
</evidence>
<evidence type="ECO:0000256" key="2">
    <source>
        <dbReference type="ARBA" id="ARBA00007362"/>
    </source>
</evidence>
<evidence type="ECO:0000256" key="1">
    <source>
        <dbReference type="ARBA" id="ARBA00004127"/>
    </source>
</evidence>
<dbReference type="InterPro" id="IPR037185">
    <property type="entry name" value="EmrE-like"/>
</dbReference>
<dbReference type="PANTHER" id="PTHR32322:SF2">
    <property type="entry name" value="EAMA DOMAIN-CONTAINING PROTEIN"/>
    <property type="match status" value="1"/>
</dbReference>
<dbReference type="RefSeq" id="WP_036185541.1">
    <property type="nucleotide sequence ID" value="NZ_AVDA01000009.1"/>
</dbReference>
<sequence length="304" mass="33850">MVLNDRSKGIFLVLTAAMFWGVSGTVSQYLFQTLQISTEWLTTVRLLSAGLLLILIAYKKEGNRIFDIWRQKADILAIIIFGVIGMIGVQYTYLAAITHSNAATATILQYLGPVLVTSYYILIAKRKPSMKEIAAVFFAMLGTFLLVTHGNIESLAISVEGFVWGILSAFGLAFYTIQPIKLLQRWGSLIVVGWGMIIGGFVFSFVHPPWMFQGEWYFSTNFAFLFVVICGTVIAFYCYLQSLKYLTASETSLLACAEPLSAVITTVIFLGVTFGWIDWIGTLCILATIFILSNKKKQKNVTEN</sequence>
<protein>
    <submittedName>
        <fullName evidence="8">Transporter</fullName>
    </submittedName>
</protein>
<feature type="transmembrane region" description="Helical" evidence="6">
    <location>
        <begin position="155"/>
        <end position="177"/>
    </location>
</feature>
<evidence type="ECO:0000256" key="4">
    <source>
        <dbReference type="ARBA" id="ARBA00022989"/>
    </source>
</evidence>
<dbReference type="InterPro" id="IPR050638">
    <property type="entry name" value="AA-Vitamin_Transporters"/>
</dbReference>
<feature type="transmembrane region" description="Helical" evidence="6">
    <location>
        <begin position="78"/>
        <end position="96"/>
    </location>
</feature>
<dbReference type="EMBL" id="JPVN01000009">
    <property type="protein sequence ID" value="KGR78845.1"/>
    <property type="molecule type" value="Genomic_DNA"/>
</dbReference>
<feature type="transmembrane region" description="Helical" evidence="6">
    <location>
        <begin position="133"/>
        <end position="149"/>
    </location>
</feature>
<dbReference type="InterPro" id="IPR000620">
    <property type="entry name" value="EamA_dom"/>
</dbReference>
<keyword evidence="3 6" id="KW-0812">Transmembrane</keyword>
<feature type="transmembrane region" description="Helical" evidence="6">
    <location>
        <begin position="216"/>
        <end position="240"/>
    </location>
</feature>
<dbReference type="STRING" id="1384049.CD29_09205"/>
<evidence type="ECO:0000313" key="8">
    <source>
        <dbReference type="EMBL" id="KGR78845.1"/>
    </source>
</evidence>
<dbReference type="PANTHER" id="PTHR32322">
    <property type="entry name" value="INNER MEMBRANE TRANSPORTER"/>
    <property type="match status" value="1"/>
</dbReference>
<feature type="domain" description="EamA" evidence="7">
    <location>
        <begin position="8"/>
        <end position="147"/>
    </location>
</feature>
<feature type="transmembrane region" description="Helical" evidence="6">
    <location>
        <begin position="102"/>
        <end position="121"/>
    </location>
</feature>
<keyword evidence="9" id="KW-1185">Reference proteome</keyword>
<reference evidence="8 9" key="1">
    <citation type="submission" date="2014-02" db="EMBL/GenBank/DDBJ databases">
        <title>Draft genome sequence of Lysinibacillus manganicus DSM 26584T.</title>
        <authorList>
            <person name="Zhang F."/>
            <person name="Wang G."/>
            <person name="Zhang L."/>
        </authorList>
    </citation>
    <scope>NUCLEOTIDE SEQUENCE [LARGE SCALE GENOMIC DNA]</scope>
    <source>
        <strain evidence="8 9">DSM 26584</strain>
    </source>
</reference>
<evidence type="ECO:0000256" key="6">
    <source>
        <dbReference type="SAM" id="Phobius"/>
    </source>
</evidence>
<keyword evidence="5 6" id="KW-0472">Membrane</keyword>
<comment type="subcellular location">
    <subcellularLocation>
        <location evidence="1">Endomembrane system</location>
        <topology evidence="1">Multi-pass membrane protein</topology>
    </subcellularLocation>
</comment>
<dbReference type="GO" id="GO:0016020">
    <property type="term" value="C:membrane"/>
    <property type="evidence" value="ECO:0007669"/>
    <property type="project" value="UniProtKB-SubCell"/>
</dbReference>
<dbReference type="eggNOG" id="COG0697">
    <property type="taxonomic scope" value="Bacteria"/>
</dbReference>
<dbReference type="OrthoDB" id="9810818at2"/>
<comment type="caution">
    <text evidence="8">The sequence shown here is derived from an EMBL/GenBank/DDBJ whole genome shotgun (WGS) entry which is preliminary data.</text>
</comment>
<organism evidence="8 9">
    <name type="scientific">Ureibacillus manganicus DSM 26584</name>
    <dbReference type="NCBI Taxonomy" id="1384049"/>
    <lineage>
        <taxon>Bacteria</taxon>
        <taxon>Bacillati</taxon>
        <taxon>Bacillota</taxon>
        <taxon>Bacilli</taxon>
        <taxon>Bacillales</taxon>
        <taxon>Caryophanaceae</taxon>
        <taxon>Ureibacillus</taxon>
    </lineage>
</organism>
<evidence type="ECO:0000259" key="7">
    <source>
        <dbReference type="Pfam" id="PF00892"/>
    </source>
</evidence>
<dbReference type="SUPFAM" id="SSF103481">
    <property type="entry name" value="Multidrug resistance efflux transporter EmrE"/>
    <property type="match status" value="2"/>
</dbReference>
<name>A0A0A3I5S8_9BACL</name>
<accession>A0A0A3I5S8</accession>
<evidence type="ECO:0000256" key="5">
    <source>
        <dbReference type="ARBA" id="ARBA00023136"/>
    </source>
</evidence>
<feature type="transmembrane region" description="Helical" evidence="6">
    <location>
        <begin position="189"/>
        <end position="210"/>
    </location>
</feature>
<feature type="transmembrane region" description="Helical" evidence="6">
    <location>
        <begin position="276"/>
        <end position="293"/>
    </location>
</feature>
<dbReference type="Proteomes" id="UP000030416">
    <property type="component" value="Unassembled WGS sequence"/>
</dbReference>
<gene>
    <name evidence="8" type="ORF">CD29_09205</name>
</gene>
<keyword evidence="4 6" id="KW-1133">Transmembrane helix</keyword>
<feature type="domain" description="EamA" evidence="7">
    <location>
        <begin position="161"/>
        <end position="293"/>
    </location>
</feature>
<dbReference type="Pfam" id="PF00892">
    <property type="entry name" value="EamA"/>
    <property type="match status" value="2"/>
</dbReference>
<comment type="similarity">
    <text evidence="2">Belongs to the EamA transporter family.</text>
</comment>
<feature type="transmembrane region" description="Helical" evidence="6">
    <location>
        <begin position="40"/>
        <end position="58"/>
    </location>
</feature>
<evidence type="ECO:0000256" key="3">
    <source>
        <dbReference type="ARBA" id="ARBA00022692"/>
    </source>
</evidence>